<dbReference type="AlphaFoldDB" id="A0A6G6WGG1"/>
<keyword evidence="6" id="KW-1185">Reference proteome</keyword>
<dbReference type="Gene3D" id="1.10.10.60">
    <property type="entry name" value="Homeodomain-like"/>
    <property type="match status" value="1"/>
</dbReference>
<dbReference type="SUPFAM" id="SSF51182">
    <property type="entry name" value="RmlC-like cupins"/>
    <property type="match status" value="1"/>
</dbReference>
<dbReference type="InterPro" id="IPR014710">
    <property type="entry name" value="RmlC-like_jellyroll"/>
</dbReference>
<dbReference type="Pfam" id="PF12833">
    <property type="entry name" value="HTH_18"/>
    <property type="match status" value="1"/>
</dbReference>
<evidence type="ECO:0000256" key="1">
    <source>
        <dbReference type="ARBA" id="ARBA00023015"/>
    </source>
</evidence>
<gene>
    <name evidence="5" type="ORF">G5V58_16380</name>
</gene>
<evidence type="ECO:0000256" key="2">
    <source>
        <dbReference type="ARBA" id="ARBA00023163"/>
    </source>
</evidence>
<dbReference type="CDD" id="cd06124">
    <property type="entry name" value="cupin_NimR-like_N"/>
    <property type="match status" value="1"/>
</dbReference>
<dbReference type="PROSITE" id="PS01124">
    <property type="entry name" value="HTH_ARAC_FAMILY_2"/>
    <property type="match status" value="1"/>
</dbReference>
<keyword evidence="2" id="KW-0804">Transcription</keyword>
<evidence type="ECO:0000259" key="4">
    <source>
        <dbReference type="PROSITE" id="PS01124"/>
    </source>
</evidence>
<dbReference type="PANTHER" id="PTHR11019:SF199">
    <property type="entry name" value="HTH-TYPE TRANSCRIPTIONAL REGULATOR NIMR"/>
    <property type="match status" value="1"/>
</dbReference>
<dbReference type="GO" id="GO:0043565">
    <property type="term" value="F:sequence-specific DNA binding"/>
    <property type="evidence" value="ECO:0007669"/>
    <property type="project" value="InterPro"/>
</dbReference>
<proteinExistence type="predicted"/>
<sequence length="294" mass="32146">MPVSLRPARRGSPPLECQSVPVPRQPLPRAVHLWPAGGVHLWPSGGAGHSQSHERGHLVYAARGVLAVRTQQGTSVVPTNRVAWTPAAITHQHRAHGATDMRILFLSAELAGLLPSRPAVLAVSDLAREALLTLTGPRSHDPELRPKHREAQDRLLRVLVDELHLAPEQPLHLPRPVDPRLRALARLLDGDPGSNLRLSELAPRIGTSARTLSRLLAEELGVSFYEWRTQIRVYRALVLLASSHDVTYVAGACGWANPSGFIEAFTRIVGTTPGRYRHLSGAAEPTVPSTWSRR</sequence>
<name>A0A6G6WGG1_9ACTN</name>
<evidence type="ECO:0000313" key="6">
    <source>
        <dbReference type="Proteomes" id="UP000502996"/>
    </source>
</evidence>
<dbReference type="SMART" id="SM00342">
    <property type="entry name" value="HTH_ARAC"/>
    <property type="match status" value="1"/>
</dbReference>
<dbReference type="Proteomes" id="UP000502996">
    <property type="component" value="Chromosome"/>
</dbReference>
<feature type="domain" description="HTH araC/xylS-type" evidence="4">
    <location>
        <begin position="182"/>
        <end position="279"/>
    </location>
</feature>
<dbReference type="InterPro" id="IPR018060">
    <property type="entry name" value="HTH_AraC"/>
</dbReference>
<organism evidence="5 6">
    <name type="scientific">Nocardioides anomalus</name>
    <dbReference type="NCBI Taxonomy" id="2712223"/>
    <lineage>
        <taxon>Bacteria</taxon>
        <taxon>Bacillati</taxon>
        <taxon>Actinomycetota</taxon>
        <taxon>Actinomycetes</taxon>
        <taxon>Propionibacteriales</taxon>
        <taxon>Nocardioidaceae</taxon>
        <taxon>Nocardioides</taxon>
    </lineage>
</organism>
<evidence type="ECO:0000313" key="5">
    <source>
        <dbReference type="EMBL" id="QIG44140.1"/>
    </source>
</evidence>
<dbReference type="InterPro" id="IPR011051">
    <property type="entry name" value="RmlC_Cupin_sf"/>
</dbReference>
<evidence type="ECO:0000256" key="3">
    <source>
        <dbReference type="SAM" id="MobiDB-lite"/>
    </source>
</evidence>
<reference evidence="5 6" key="1">
    <citation type="submission" date="2020-02" db="EMBL/GenBank/DDBJ databases">
        <title>Full genome sequence of Nocardioides sp. R-3366.</title>
        <authorList>
            <person name="Im W.-T."/>
        </authorList>
    </citation>
    <scope>NUCLEOTIDE SEQUENCE [LARGE SCALE GENOMIC DNA]</scope>
    <source>
        <strain evidence="5 6">R-3366</strain>
    </source>
</reference>
<accession>A0A6G6WGG1</accession>
<dbReference type="PANTHER" id="PTHR11019">
    <property type="entry name" value="HTH-TYPE TRANSCRIPTIONAL REGULATOR NIMR"/>
    <property type="match status" value="1"/>
</dbReference>
<dbReference type="GO" id="GO:0003700">
    <property type="term" value="F:DNA-binding transcription factor activity"/>
    <property type="evidence" value="ECO:0007669"/>
    <property type="project" value="InterPro"/>
</dbReference>
<feature type="region of interest" description="Disordered" evidence="3">
    <location>
        <begin position="1"/>
        <end position="21"/>
    </location>
</feature>
<dbReference type="SUPFAM" id="SSF46689">
    <property type="entry name" value="Homeodomain-like"/>
    <property type="match status" value="1"/>
</dbReference>
<dbReference type="InterPro" id="IPR009057">
    <property type="entry name" value="Homeodomain-like_sf"/>
</dbReference>
<dbReference type="KEGG" id="nano:G5V58_16380"/>
<keyword evidence="1" id="KW-0805">Transcription regulation</keyword>
<dbReference type="EMBL" id="CP049257">
    <property type="protein sequence ID" value="QIG44140.1"/>
    <property type="molecule type" value="Genomic_DNA"/>
</dbReference>
<dbReference type="Gene3D" id="2.60.120.10">
    <property type="entry name" value="Jelly Rolls"/>
    <property type="match status" value="1"/>
</dbReference>
<protein>
    <submittedName>
        <fullName evidence="5">Helix-turn-helix transcriptional regulator</fullName>
    </submittedName>
</protein>